<organism evidence="1 4">
    <name type="scientific">Gluconacetobacter dulcium</name>
    <dbReference type="NCBI Taxonomy" id="2729096"/>
    <lineage>
        <taxon>Bacteria</taxon>
        <taxon>Pseudomonadati</taxon>
        <taxon>Pseudomonadota</taxon>
        <taxon>Alphaproteobacteria</taxon>
        <taxon>Acetobacterales</taxon>
        <taxon>Acetobacteraceae</taxon>
        <taxon>Gluconacetobacter</taxon>
    </lineage>
</organism>
<sequence length="63" mass="6393">MADLILITCDSGAGHLRRALPDARILTFLHRLVDGPIPAAGSSPGRTTGRVITPSCAGGAARA</sequence>
<evidence type="ECO:0000313" key="3">
    <source>
        <dbReference type="Proteomes" id="UP000540490"/>
    </source>
</evidence>
<keyword evidence="3" id="KW-1185">Reference proteome</keyword>
<proteinExistence type="predicted"/>
<evidence type="ECO:0000313" key="1">
    <source>
        <dbReference type="EMBL" id="MBB2166372.1"/>
    </source>
</evidence>
<evidence type="ECO:0000313" key="4">
    <source>
        <dbReference type="Proteomes" id="UP000561077"/>
    </source>
</evidence>
<dbReference type="Proteomes" id="UP000540490">
    <property type="component" value="Unassembled WGS sequence"/>
</dbReference>
<dbReference type="EMBL" id="JABEQO010000030">
    <property type="protein sequence ID" value="MBB2166372.1"/>
    <property type="molecule type" value="Genomic_DNA"/>
</dbReference>
<comment type="caution">
    <text evidence="1">The sequence shown here is derived from an EMBL/GenBank/DDBJ whole genome shotgun (WGS) entry which is preliminary data.</text>
</comment>
<dbReference type="RefSeq" id="WP_182975359.1">
    <property type="nucleotide sequence ID" value="NZ_JABEQN010000030.1"/>
</dbReference>
<evidence type="ECO:0000313" key="2">
    <source>
        <dbReference type="EMBL" id="MBB2195462.1"/>
    </source>
</evidence>
<dbReference type="EMBL" id="JABEQN010000030">
    <property type="protein sequence ID" value="MBB2195462.1"/>
    <property type="molecule type" value="Genomic_DNA"/>
</dbReference>
<dbReference type="Proteomes" id="UP000561077">
    <property type="component" value="Unassembled WGS sequence"/>
</dbReference>
<protein>
    <submittedName>
        <fullName evidence="1">Uncharacterized protein</fullName>
    </submittedName>
</protein>
<name>A0A7W4IP23_9PROT</name>
<accession>A0A7W4IP23</accession>
<gene>
    <name evidence="2" type="ORF">HLH25_17880</name>
    <name evidence="1" type="ORF">HLH26_17930</name>
</gene>
<reference evidence="3 4" key="1">
    <citation type="submission" date="2020-04" db="EMBL/GenBank/DDBJ databases">
        <title>Description of novel Gluconacetobacter.</title>
        <authorList>
            <person name="Sombolestani A."/>
        </authorList>
    </citation>
    <scope>NUCLEOTIDE SEQUENCE [LARGE SCALE GENOMIC DNA]</scope>
    <source>
        <strain evidence="2 3">LMG 1728</strain>
        <strain evidence="1 4">LMG 1731</strain>
    </source>
</reference>
<dbReference type="AlphaFoldDB" id="A0A7W4IP23"/>